<evidence type="ECO:0000313" key="8">
    <source>
        <dbReference type="Proteomes" id="UP000055045"/>
    </source>
</evidence>
<keyword evidence="8" id="KW-1185">Reference proteome</keyword>
<name>A0A101MAK2_PENFR</name>
<dbReference type="Pfam" id="PF07690">
    <property type="entry name" value="MFS_1"/>
    <property type="match status" value="1"/>
</dbReference>
<feature type="transmembrane region" description="Helical" evidence="6">
    <location>
        <begin position="73"/>
        <end position="92"/>
    </location>
</feature>
<dbReference type="EMBL" id="LLXE01000409">
    <property type="protein sequence ID" value="KUM57014.1"/>
    <property type="molecule type" value="Genomic_DNA"/>
</dbReference>
<evidence type="ECO:0008006" key="9">
    <source>
        <dbReference type="Google" id="ProtNLM"/>
    </source>
</evidence>
<organism evidence="7 8">
    <name type="scientific">Penicillium freii</name>
    <dbReference type="NCBI Taxonomy" id="48697"/>
    <lineage>
        <taxon>Eukaryota</taxon>
        <taxon>Fungi</taxon>
        <taxon>Dikarya</taxon>
        <taxon>Ascomycota</taxon>
        <taxon>Pezizomycotina</taxon>
        <taxon>Eurotiomycetes</taxon>
        <taxon>Eurotiomycetidae</taxon>
        <taxon>Eurotiales</taxon>
        <taxon>Aspergillaceae</taxon>
        <taxon>Penicillium</taxon>
    </lineage>
</organism>
<dbReference type="PANTHER" id="PTHR43791">
    <property type="entry name" value="PERMEASE-RELATED"/>
    <property type="match status" value="1"/>
</dbReference>
<evidence type="ECO:0000256" key="2">
    <source>
        <dbReference type="ARBA" id="ARBA00022448"/>
    </source>
</evidence>
<feature type="transmembrane region" description="Helical" evidence="6">
    <location>
        <begin position="311"/>
        <end position="333"/>
    </location>
</feature>
<keyword evidence="3 6" id="KW-0812">Transmembrane</keyword>
<dbReference type="Proteomes" id="UP000055045">
    <property type="component" value="Unassembled WGS sequence"/>
</dbReference>
<evidence type="ECO:0000313" key="7">
    <source>
        <dbReference type="EMBL" id="KUM57014.1"/>
    </source>
</evidence>
<reference evidence="7 8" key="1">
    <citation type="submission" date="2015-10" db="EMBL/GenBank/DDBJ databases">
        <title>Genome sequencing of Penicillium freii.</title>
        <authorList>
            <person name="Nguyen H.D."/>
            <person name="Visagie C.M."/>
            <person name="Seifert K.A."/>
        </authorList>
    </citation>
    <scope>NUCLEOTIDE SEQUENCE [LARGE SCALE GENOMIC DNA]</scope>
    <source>
        <strain evidence="7 8">DAOM 242723</strain>
    </source>
</reference>
<accession>A0A101MAK2</accession>
<dbReference type="InterPro" id="IPR011701">
    <property type="entry name" value="MFS"/>
</dbReference>
<dbReference type="AlphaFoldDB" id="A0A101MAK2"/>
<comment type="caution">
    <text evidence="7">The sequence shown here is derived from an EMBL/GenBank/DDBJ whole genome shotgun (WGS) entry which is preliminary data.</text>
</comment>
<feature type="transmembrane region" description="Helical" evidence="6">
    <location>
        <begin position="209"/>
        <end position="230"/>
    </location>
</feature>
<dbReference type="Gene3D" id="1.20.1250.20">
    <property type="entry name" value="MFS general substrate transporter like domains"/>
    <property type="match status" value="1"/>
</dbReference>
<evidence type="ECO:0000256" key="6">
    <source>
        <dbReference type="SAM" id="Phobius"/>
    </source>
</evidence>
<dbReference type="GO" id="GO:0022857">
    <property type="term" value="F:transmembrane transporter activity"/>
    <property type="evidence" value="ECO:0007669"/>
    <property type="project" value="InterPro"/>
</dbReference>
<sequence length="390" mass="43177">MDPGQCSSRILMQTMILGWGIAVACMTACNTFGTFMAARFFMGLFEAGCMPLFTILTGRWYRRIEEPIRIALWYSGNGTATMVAASLAYGLGHIQSDVLKPWQIIFLFVGLVTIVTAPFIYWKLDNDVTTARFLTEHERHQAVERLRTNQNSSTSYEFKWSQALEVLIEPKSWLFVTMALLPNMGSALPSLFGPLIVTGFGFDQFQAALLNIPYGAITTIVIILSCWASHKAKLKSAVLAAFMLPVVVGIAILYALPHSEKKNQGPLLFAYYLTSFIYAANPLLLSWAGALAGPLLFTADQAPAYLAGTRAVLGLFIALLGCAGLQFLNLWFLNKQHKKRRIANGKASDIKDTSMTTEVGIDSKIQGEQGEGMPFKDITDKENDEFLYIY</sequence>
<keyword evidence="4 6" id="KW-1133">Transmembrane helix</keyword>
<protein>
    <recommendedName>
        <fullName evidence="9">Major facilitator superfamily (MFS) profile domain-containing protein</fullName>
    </recommendedName>
</protein>
<feature type="transmembrane region" description="Helical" evidence="6">
    <location>
        <begin position="236"/>
        <end position="256"/>
    </location>
</feature>
<keyword evidence="5 6" id="KW-0472">Membrane</keyword>
<dbReference type="SUPFAM" id="SSF103473">
    <property type="entry name" value="MFS general substrate transporter"/>
    <property type="match status" value="1"/>
</dbReference>
<keyword evidence="2" id="KW-0813">Transport</keyword>
<proteinExistence type="predicted"/>
<evidence type="ECO:0000256" key="4">
    <source>
        <dbReference type="ARBA" id="ARBA00022989"/>
    </source>
</evidence>
<feature type="transmembrane region" description="Helical" evidence="6">
    <location>
        <begin position="104"/>
        <end position="122"/>
    </location>
</feature>
<comment type="subcellular location">
    <subcellularLocation>
        <location evidence="1">Membrane</location>
        <topology evidence="1">Multi-pass membrane protein</topology>
    </subcellularLocation>
</comment>
<feature type="transmembrane region" description="Helical" evidence="6">
    <location>
        <begin position="268"/>
        <end position="291"/>
    </location>
</feature>
<evidence type="ECO:0000256" key="3">
    <source>
        <dbReference type="ARBA" id="ARBA00022692"/>
    </source>
</evidence>
<dbReference type="GO" id="GO:0016020">
    <property type="term" value="C:membrane"/>
    <property type="evidence" value="ECO:0007669"/>
    <property type="project" value="UniProtKB-SubCell"/>
</dbReference>
<feature type="transmembrane region" description="Helical" evidence="6">
    <location>
        <begin position="12"/>
        <end position="33"/>
    </location>
</feature>
<evidence type="ECO:0000256" key="1">
    <source>
        <dbReference type="ARBA" id="ARBA00004141"/>
    </source>
</evidence>
<gene>
    <name evidence="7" type="ORF">ACN42_g10181</name>
</gene>
<dbReference type="InterPro" id="IPR036259">
    <property type="entry name" value="MFS_trans_sf"/>
</dbReference>
<dbReference type="PANTHER" id="PTHR43791:SF16">
    <property type="entry name" value="TRANSPORTER, PUTATIVE (AFU_ORTHOLOGUE AFUA_3G01840)-RELATED"/>
    <property type="match status" value="1"/>
</dbReference>
<evidence type="ECO:0000256" key="5">
    <source>
        <dbReference type="ARBA" id="ARBA00023136"/>
    </source>
</evidence>